<dbReference type="Pfam" id="PF00112">
    <property type="entry name" value="Peptidase_C1"/>
    <property type="match status" value="2"/>
</dbReference>
<feature type="chain" id="PRO_5018541171" evidence="4">
    <location>
        <begin position="20"/>
        <end position="619"/>
    </location>
</feature>
<dbReference type="Proteomes" id="UP000039865">
    <property type="component" value="Unassembled WGS sequence"/>
</dbReference>
<evidence type="ECO:0000313" key="7">
    <source>
        <dbReference type="Proteomes" id="UP000039865"/>
    </source>
</evidence>
<dbReference type="EMBL" id="CCKQ01008266">
    <property type="protein sequence ID" value="CDW79700.1"/>
    <property type="molecule type" value="Genomic_DNA"/>
</dbReference>
<keyword evidence="4" id="KW-0732">Signal</keyword>
<evidence type="ECO:0000256" key="3">
    <source>
        <dbReference type="SAM" id="MobiDB-lite"/>
    </source>
</evidence>
<dbReference type="SMART" id="SM00645">
    <property type="entry name" value="Pept_C1"/>
    <property type="match status" value="2"/>
</dbReference>
<dbReference type="PRINTS" id="PR00705">
    <property type="entry name" value="PAPAIN"/>
</dbReference>
<keyword evidence="6" id="KW-0378">Hydrolase</keyword>
<dbReference type="OMA" id="KDNGCHG"/>
<reference evidence="6 7" key="1">
    <citation type="submission" date="2014-06" db="EMBL/GenBank/DDBJ databases">
        <authorList>
            <person name="Swart Estienne"/>
        </authorList>
    </citation>
    <scope>NUCLEOTIDE SEQUENCE [LARGE SCALE GENOMIC DNA]</scope>
    <source>
        <strain evidence="6 7">130c</strain>
    </source>
</reference>
<feature type="signal peptide" evidence="4">
    <location>
        <begin position="1"/>
        <end position="19"/>
    </location>
</feature>
<dbReference type="InterPro" id="IPR013128">
    <property type="entry name" value="Peptidase_C1A"/>
</dbReference>
<protein>
    <submittedName>
        <fullName evidence="6">Papain family cysteine protease containing protein</fullName>
    </submittedName>
</protein>
<feature type="domain" description="Peptidase C1A papain C-terminal" evidence="5">
    <location>
        <begin position="360"/>
        <end position="604"/>
    </location>
</feature>
<comment type="similarity">
    <text evidence="1">Belongs to the peptidase C1 family.</text>
</comment>
<feature type="domain" description="Peptidase C1A papain C-terminal" evidence="5">
    <location>
        <begin position="46"/>
        <end position="281"/>
    </location>
</feature>
<dbReference type="FunFam" id="3.90.70.10:FF:000117">
    <property type="entry name" value="Probable papain cysteine protease"/>
    <property type="match status" value="2"/>
</dbReference>
<dbReference type="SUPFAM" id="SSF54001">
    <property type="entry name" value="Cysteine proteinases"/>
    <property type="match status" value="2"/>
</dbReference>
<gene>
    <name evidence="6" type="primary">Contig12926.g13786</name>
    <name evidence="6" type="ORF">STYLEM_8691</name>
</gene>
<evidence type="ECO:0000256" key="1">
    <source>
        <dbReference type="ARBA" id="ARBA00008455"/>
    </source>
</evidence>
<proteinExistence type="inferred from homology"/>
<dbReference type="AlphaFoldDB" id="A0A078ABM6"/>
<accession>A0A078ABM6</accession>
<keyword evidence="2" id="KW-0865">Zymogen</keyword>
<dbReference type="InterPro" id="IPR025661">
    <property type="entry name" value="Pept_asp_AS"/>
</dbReference>
<dbReference type="InterPro" id="IPR000668">
    <property type="entry name" value="Peptidase_C1A_C"/>
</dbReference>
<dbReference type="PROSITE" id="PS00640">
    <property type="entry name" value="THIOL_PROTEASE_ASN"/>
    <property type="match status" value="2"/>
</dbReference>
<sequence length="619" mass="69373">MRKITLAVALFLGLAYSEAVIDKPCRIKHDRPIKTVEKKRLQSVNLPETFVWNNVNGVNYLTNMKNQHIPQYCGSCWAQAATSSLSDRIKIARKAQWPDVNISPQVLLSCSSSDEGCNGGYALSGYEYMHNNNITDETCSDYRARGHTNGLDCSPIVQCKDCHPHEKCFVPDEYYVYRVDEFGELKGEDAMMQEIYQRGPIACGIAATPELHNYQGGIFEDKTGSTDINHDISVVGYGAENGTKYWVVRNSWGSSWGENGFFRVVRGTNNIMIESDCAWATPADTWTSGEKHITSQEEKNDPRNNKDNSVSPYPQDSTTSSSFLKEQTHHLGCSVKKTDLLLGEVKNRIMAWDEVKHSDLPANFDWRNVNGTNYASWTFNQHIPVYCGSCWAQASTSSLADRFNILMKDLNPTPIALNPQMIVNCRAGGSCNGGDPVGVYEYAYLHGIPDSTCVVYVAKNLDHKCTDMDICKDCKGPAPDADKDGQENCWAVTNYKRYYVSDYYSFSGAEKMKAEIYKNGPISCGIDATDKMHSYLGGIFSEAKSFPEINHIISVAGWGYDEATKTEYWIVRNSWGTYWGEKGWMRIKMHSDNLAIETDCNAAIPSYTKHSASHQSFIQ</sequence>
<dbReference type="InParanoid" id="A0A078ABM6"/>
<feature type="compositionally biased region" description="Basic and acidic residues" evidence="3">
    <location>
        <begin position="289"/>
        <end position="306"/>
    </location>
</feature>
<dbReference type="Gene3D" id="3.90.70.10">
    <property type="entry name" value="Cysteine proteinases"/>
    <property type="match status" value="2"/>
</dbReference>
<evidence type="ECO:0000256" key="4">
    <source>
        <dbReference type="SAM" id="SignalP"/>
    </source>
</evidence>
<evidence type="ECO:0000259" key="5">
    <source>
        <dbReference type="SMART" id="SM00645"/>
    </source>
</evidence>
<dbReference type="GO" id="GO:0008234">
    <property type="term" value="F:cysteine-type peptidase activity"/>
    <property type="evidence" value="ECO:0007669"/>
    <property type="project" value="InterPro"/>
</dbReference>
<keyword evidence="6" id="KW-0645">Protease</keyword>
<name>A0A078ABM6_STYLE</name>
<dbReference type="InterPro" id="IPR038765">
    <property type="entry name" value="Papain-like_cys_pep_sf"/>
</dbReference>
<keyword evidence="7" id="KW-1185">Reference proteome</keyword>
<dbReference type="OrthoDB" id="190265at2759"/>
<feature type="region of interest" description="Disordered" evidence="3">
    <location>
        <begin position="288"/>
        <end position="321"/>
    </location>
</feature>
<organism evidence="6 7">
    <name type="scientific">Stylonychia lemnae</name>
    <name type="common">Ciliate</name>
    <dbReference type="NCBI Taxonomy" id="5949"/>
    <lineage>
        <taxon>Eukaryota</taxon>
        <taxon>Sar</taxon>
        <taxon>Alveolata</taxon>
        <taxon>Ciliophora</taxon>
        <taxon>Intramacronucleata</taxon>
        <taxon>Spirotrichea</taxon>
        <taxon>Stichotrichia</taxon>
        <taxon>Sporadotrichida</taxon>
        <taxon>Oxytrichidae</taxon>
        <taxon>Stylonychinae</taxon>
        <taxon>Stylonychia</taxon>
    </lineage>
</organism>
<dbReference type="PANTHER" id="PTHR12411">
    <property type="entry name" value="CYSTEINE PROTEASE FAMILY C1-RELATED"/>
    <property type="match status" value="1"/>
</dbReference>
<evidence type="ECO:0000256" key="2">
    <source>
        <dbReference type="ARBA" id="ARBA00023145"/>
    </source>
</evidence>
<evidence type="ECO:0000313" key="6">
    <source>
        <dbReference type="EMBL" id="CDW79700.1"/>
    </source>
</evidence>
<dbReference type="GO" id="GO:0006508">
    <property type="term" value="P:proteolysis"/>
    <property type="evidence" value="ECO:0007669"/>
    <property type="project" value="UniProtKB-KW"/>
</dbReference>
<feature type="compositionally biased region" description="Polar residues" evidence="3">
    <location>
        <begin position="307"/>
        <end position="321"/>
    </location>
</feature>